<protein>
    <submittedName>
        <fullName evidence="2">Uncharacterized protein</fullName>
    </submittedName>
</protein>
<evidence type="ECO:0000313" key="2">
    <source>
        <dbReference type="EMBL" id="TKB99832.1"/>
    </source>
</evidence>
<proteinExistence type="predicted"/>
<keyword evidence="1" id="KW-1133">Transmembrane helix</keyword>
<dbReference type="EMBL" id="SWBO01000005">
    <property type="protein sequence ID" value="TKB99832.1"/>
    <property type="molecule type" value="Genomic_DNA"/>
</dbReference>
<sequence length="134" mass="15290">MQNKNKRIFIILIILVVVVWVAKDLFDQPEISDLKGGFEEIASYRNENNTGPVQRIYAVSVKDTAAAELIKYGNLKPHSKYGNTKVYFFEKGNEIPNQLMPGQINFDEKYNSSCFALYEKSAMGNFGLIKKPFK</sequence>
<evidence type="ECO:0000313" key="3">
    <source>
        <dbReference type="Proteomes" id="UP000310477"/>
    </source>
</evidence>
<dbReference type="OrthoDB" id="709006at2"/>
<gene>
    <name evidence="2" type="ORF">FA045_10315</name>
</gene>
<keyword evidence="1" id="KW-0472">Membrane</keyword>
<dbReference type="RefSeq" id="WP_136876998.1">
    <property type="nucleotide sequence ID" value="NZ_SWBO01000005.1"/>
</dbReference>
<feature type="transmembrane region" description="Helical" evidence="1">
    <location>
        <begin position="7"/>
        <end position="26"/>
    </location>
</feature>
<accession>A0A4U1C8F6</accession>
<evidence type="ECO:0000256" key="1">
    <source>
        <dbReference type="SAM" id="Phobius"/>
    </source>
</evidence>
<name>A0A4U1C8F6_9SPHI</name>
<reference evidence="2 3" key="1">
    <citation type="submission" date="2019-04" db="EMBL/GenBank/DDBJ databases">
        <title>Pedobacter sp. AR-2-6 sp. nov., isolated from Arctic soil.</title>
        <authorList>
            <person name="Dahal R.H."/>
            <person name="Kim D.-U."/>
        </authorList>
    </citation>
    <scope>NUCLEOTIDE SEQUENCE [LARGE SCALE GENOMIC DNA]</scope>
    <source>
        <strain evidence="2 3">AR-2-6</strain>
    </source>
</reference>
<keyword evidence="3" id="KW-1185">Reference proteome</keyword>
<comment type="caution">
    <text evidence="2">The sequence shown here is derived from an EMBL/GenBank/DDBJ whole genome shotgun (WGS) entry which is preliminary data.</text>
</comment>
<dbReference type="AlphaFoldDB" id="A0A4U1C8F6"/>
<organism evidence="2 3">
    <name type="scientific">Pedobacter cryotolerans</name>
    <dbReference type="NCBI Taxonomy" id="2571270"/>
    <lineage>
        <taxon>Bacteria</taxon>
        <taxon>Pseudomonadati</taxon>
        <taxon>Bacteroidota</taxon>
        <taxon>Sphingobacteriia</taxon>
        <taxon>Sphingobacteriales</taxon>
        <taxon>Sphingobacteriaceae</taxon>
        <taxon>Pedobacter</taxon>
    </lineage>
</organism>
<keyword evidence="1" id="KW-0812">Transmembrane</keyword>
<dbReference type="Proteomes" id="UP000310477">
    <property type="component" value="Unassembled WGS sequence"/>
</dbReference>